<dbReference type="Proteomes" id="UP000652219">
    <property type="component" value="Unassembled WGS sequence"/>
</dbReference>
<dbReference type="EMBL" id="WIGN01000718">
    <property type="protein sequence ID" value="KAF6784888.1"/>
    <property type="molecule type" value="Genomic_DNA"/>
</dbReference>
<name>A0A8H6IMH5_9PEZI</name>
<feature type="non-terminal residue" evidence="2">
    <location>
        <position position="1"/>
    </location>
</feature>
<evidence type="ECO:0000313" key="3">
    <source>
        <dbReference type="Proteomes" id="UP000652219"/>
    </source>
</evidence>
<sequence>MALQLALASKPPTVYGQQTARDDSGAPVREAIATFKGTRYVPANDGASTRGRTSWIAKHGLFIRELRRDGVTLGKSYWACGLCDRRKINRLFVATSTASPAYHLQQEHNIHRDTPSGSSTEDSQSSGRPPSFPTRLSRDAIEELALATIISSNLPFTAFENPFLQQILQMLNPTLCNATSWGHFEAFEQESQVYESQPSSDDELRHWRRKGPIGKLHNIVRW</sequence>
<organism evidence="2 3">
    <name type="scientific">Colletotrichum sojae</name>
    <dbReference type="NCBI Taxonomy" id="2175907"/>
    <lineage>
        <taxon>Eukaryota</taxon>
        <taxon>Fungi</taxon>
        <taxon>Dikarya</taxon>
        <taxon>Ascomycota</taxon>
        <taxon>Pezizomycotina</taxon>
        <taxon>Sordariomycetes</taxon>
        <taxon>Hypocreomycetidae</taxon>
        <taxon>Glomerellales</taxon>
        <taxon>Glomerellaceae</taxon>
        <taxon>Colletotrichum</taxon>
        <taxon>Colletotrichum orchidearum species complex</taxon>
    </lineage>
</organism>
<feature type="compositionally biased region" description="Basic and acidic residues" evidence="1">
    <location>
        <begin position="105"/>
        <end position="114"/>
    </location>
</feature>
<dbReference type="AlphaFoldDB" id="A0A8H6IMH5"/>
<keyword evidence="3" id="KW-1185">Reference proteome</keyword>
<proteinExistence type="predicted"/>
<reference evidence="2 3" key="1">
    <citation type="journal article" date="2020" name="Phytopathology">
        <title>Genome Sequence Resources of Colletotrichum truncatum, C. plurivorum, C. musicola, and C. sojae: Four Species Pathogenic to Soybean (Glycine max).</title>
        <authorList>
            <person name="Rogerio F."/>
            <person name="Boufleur T.R."/>
            <person name="Ciampi-Guillardi M."/>
            <person name="Sukno S.A."/>
            <person name="Thon M.R."/>
            <person name="Massola Junior N.S."/>
            <person name="Baroncelli R."/>
        </authorList>
    </citation>
    <scope>NUCLEOTIDE SEQUENCE [LARGE SCALE GENOMIC DNA]</scope>
    <source>
        <strain evidence="2 3">LFN0009</strain>
    </source>
</reference>
<protein>
    <submittedName>
        <fullName evidence="2">Transposase-like protein</fullName>
    </submittedName>
</protein>
<evidence type="ECO:0000256" key="1">
    <source>
        <dbReference type="SAM" id="MobiDB-lite"/>
    </source>
</evidence>
<feature type="compositionally biased region" description="Low complexity" evidence="1">
    <location>
        <begin position="116"/>
        <end position="126"/>
    </location>
</feature>
<accession>A0A8H6IMH5</accession>
<evidence type="ECO:0000313" key="2">
    <source>
        <dbReference type="EMBL" id="KAF6784888.1"/>
    </source>
</evidence>
<comment type="caution">
    <text evidence="2">The sequence shown here is derived from an EMBL/GenBank/DDBJ whole genome shotgun (WGS) entry which is preliminary data.</text>
</comment>
<feature type="region of interest" description="Disordered" evidence="1">
    <location>
        <begin position="103"/>
        <end position="134"/>
    </location>
</feature>
<gene>
    <name evidence="2" type="ORF">CSOJ01_15676</name>
</gene>